<dbReference type="GO" id="GO:0005524">
    <property type="term" value="F:ATP binding"/>
    <property type="evidence" value="ECO:0007669"/>
    <property type="project" value="InterPro"/>
</dbReference>
<name>A0A3B0V2A6_9ZZZZ</name>
<protein>
    <recommendedName>
        <fullName evidence="6">ABC transmembrane type-1 domain-containing protein</fullName>
    </recommendedName>
</protein>
<dbReference type="PANTHER" id="PTHR24221:SF646">
    <property type="entry name" value="HAEMOLYSIN SECRETION ATP-BINDING PROTEIN"/>
    <property type="match status" value="1"/>
</dbReference>
<evidence type="ECO:0000313" key="7">
    <source>
        <dbReference type="EMBL" id="VAW30999.1"/>
    </source>
</evidence>
<feature type="transmembrane region" description="Helical" evidence="5">
    <location>
        <begin position="81"/>
        <end position="101"/>
    </location>
</feature>
<proteinExistence type="predicted"/>
<dbReference type="Gene3D" id="1.20.1560.10">
    <property type="entry name" value="ABC transporter type 1, transmembrane domain"/>
    <property type="match status" value="1"/>
</dbReference>
<keyword evidence="3 5" id="KW-1133">Transmembrane helix</keyword>
<dbReference type="InterPro" id="IPR039421">
    <property type="entry name" value="Type_1_exporter"/>
</dbReference>
<dbReference type="Gene3D" id="3.40.50.300">
    <property type="entry name" value="P-loop containing nucleotide triphosphate hydrolases"/>
    <property type="match status" value="1"/>
</dbReference>
<dbReference type="GO" id="GO:0140359">
    <property type="term" value="F:ABC-type transporter activity"/>
    <property type="evidence" value="ECO:0007669"/>
    <property type="project" value="InterPro"/>
</dbReference>
<keyword evidence="2 5" id="KW-0812">Transmembrane</keyword>
<dbReference type="InterPro" id="IPR027417">
    <property type="entry name" value="P-loop_NTPase"/>
</dbReference>
<dbReference type="GO" id="GO:0016887">
    <property type="term" value="F:ATP hydrolysis activity"/>
    <property type="evidence" value="ECO:0007669"/>
    <property type="project" value="InterPro"/>
</dbReference>
<feature type="transmembrane region" description="Helical" evidence="5">
    <location>
        <begin position="196"/>
        <end position="218"/>
    </location>
</feature>
<dbReference type="GO" id="GO:0034040">
    <property type="term" value="F:ATPase-coupled lipid transmembrane transporter activity"/>
    <property type="evidence" value="ECO:0007669"/>
    <property type="project" value="TreeGrafter"/>
</dbReference>
<dbReference type="InterPro" id="IPR011527">
    <property type="entry name" value="ABC1_TM_dom"/>
</dbReference>
<feature type="non-terminal residue" evidence="7">
    <location>
        <position position="338"/>
    </location>
</feature>
<dbReference type="InterPro" id="IPR036640">
    <property type="entry name" value="ABC1_TM_sf"/>
</dbReference>
<feature type="transmembrane region" description="Helical" evidence="5">
    <location>
        <begin position="6"/>
        <end position="28"/>
    </location>
</feature>
<dbReference type="GO" id="GO:0016020">
    <property type="term" value="C:membrane"/>
    <property type="evidence" value="ECO:0007669"/>
    <property type="project" value="UniProtKB-SubCell"/>
</dbReference>
<accession>A0A3B0V2A6</accession>
<dbReference type="SUPFAM" id="SSF90123">
    <property type="entry name" value="ABC transporter transmembrane region"/>
    <property type="match status" value="1"/>
</dbReference>
<dbReference type="AlphaFoldDB" id="A0A3B0V2A6"/>
<dbReference type="Pfam" id="PF00005">
    <property type="entry name" value="ABC_tran"/>
    <property type="match status" value="1"/>
</dbReference>
<evidence type="ECO:0000256" key="3">
    <source>
        <dbReference type="ARBA" id="ARBA00022989"/>
    </source>
</evidence>
<organism evidence="7">
    <name type="scientific">hydrothermal vent metagenome</name>
    <dbReference type="NCBI Taxonomy" id="652676"/>
    <lineage>
        <taxon>unclassified sequences</taxon>
        <taxon>metagenomes</taxon>
        <taxon>ecological metagenomes</taxon>
    </lineage>
</organism>
<gene>
    <name evidence="7" type="ORF">MNBD_CHLOROFLEXI01-2007</name>
</gene>
<evidence type="ECO:0000259" key="6">
    <source>
        <dbReference type="PROSITE" id="PS50929"/>
    </source>
</evidence>
<dbReference type="PROSITE" id="PS50929">
    <property type="entry name" value="ABC_TM1F"/>
    <property type="match status" value="1"/>
</dbReference>
<dbReference type="InterPro" id="IPR003439">
    <property type="entry name" value="ABC_transporter-like_ATP-bd"/>
</dbReference>
<comment type="subcellular location">
    <subcellularLocation>
        <location evidence="1">Membrane</location>
        <topology evidence="1">Multi-pass membrane protein</topology>
    </subcellularLocation>
</comment>
<dbReference type="EMBL" id="UOEU01000130">
    <property type="protein sequence ID" value="VAW30999.1"/>
    <property type="molecule type" value="Genomic_DNA"/>
</dbReference>
<evidence type="ECO:0000256" key="5">
    <source>
        <dbReference type="SAM" id="Phobius"/>
    </source>
</evidence>
<reference evidence="7" key="1">
    <citation type="submission" date="2018-06" db="EMBL/GenBank/DDBJ databases">
        <authorList>
            <person name="Zhirakovskaya E."/>
        </authorList>
    </citation>
    <scope>NUCLEOTIDE SEQUENCE</scope>
</reference>
<evidence type="ECO:0000256" key="4">
    <source>
        <dbReference type="ARBA" id="ARBA00023136"/>
    </source>
</evidence>
<dbReference type="PANTHER" id="PTHR24221">
    <property type="entry name" value="ATP-BINDING CASSETTE SUB-FAMILY B"/>
    <property type="match status" value="1"/>
</dbReference>
<keyword evidence="4 5" id="KW-0472">Membrane</keyword>
<evidence type="ECO:0000256" key="1">
    <source>
        <dbReference type="ARBA" id="ARBA00004141"/>
    </source>
</evidence>
<dbReference type="SUPFAM" id="SSF52540">
    <property type="entry name" value="P-loop containing nucleoside triphosphate hydrolases"/>
    <property type="match status" value="1"/>
</dbReference>
<feature type="transmembrane region" description="Helical" evidence="5">
    <location>
        <begin position="107"/>
        <end position="124"/>
    </location>
</feature>
<evidence type="ECO:0000256" key="2">
    <source>
        <dbReference type="ARBA" id="ARBA00022692"/>
    </source>
</evidence>
<feature type="non-terminal residue" evidence="7">
    <location>
        <position position="1"/>
    </location>
</feature>
<feature type="domain" description="ABC transmembrane type-1" evidence="6">
    <location>
        <begin position="2"/>
        <end position="253"/>
    </location>
</feature>
<sequence length="338" mass="37431">WQSLLWLVAAQAILTLVGQLITPLTRYLKAELNRQLSLNIQTSIYEKINSFTGIAPFEDPALHDTIRLANQGARNGTEQTLWLLTSLIQSSVTLISFVTVLLAFSPLLAGLVVVAALPQLAAHLKLGKQRVRLMFDLTAVERRKFYYDHLLSGVQAAKEMRLLNTGRYFIGKISRLYRHIHQAERKQQKRELRWEAGLGSLSSLVSSGAFVVVLLAAFNGNLSLGDVTLYMGAVSSVQASLKNLLFAISGLHESSLFYTYYLDLMALTEPLSLAATPQSVPELTQGIELRGVSFRYHDDQPWVLQDVNMTIPAGECVALVGLNGAGKTTLVKLLLRFY</sequence>